<dbReference type="Gene3D" id="3.40.50.720">
    <property type="entry name" value="NAD(P)-binding Rossmann-like Domain"/>
    <property type="match status" value="1"/>
</dbReference>
<dbReference type="SUPFAM" id="SSF48179">
    <property type="entry name" value="6-phosphogluconate dehydrogenase C-terminal domain-like"/>
    <property type="match status" value="1"/>
</dbReference>
<feature type="chain" id="PRO_5040749048" description="2-dehydropantoate 2-reductase" evidence="5">
    <location>
        <begin position="21"/>
        <end position="329"/>
    </location>
</feature>
<dbReference type="RefSeq" id="XP_056557112.1">
    <property type="nucleotide sequence ID" value="XM_056698587.1"/>
</dbReference>
<name>A0A9W9VEW5_9EURO</name>
<dbReference type="InterPro" id="IPR008927">
    <property type="entry name" value="6-PGluconate_DH-like_C_sf"/>
</dbReference>
<comment type="catalytic activity">
    <reaction evidence="4">
        <text>(R)-pantoate + NADP(+) = 2-dehydropantoate + NADPH + H(+)</text>
        <dbReference type="Rhea" id="RHEA:16233"/>
        <dbReference type="ChEBI" id="CHEBI:11561"/>
        <dbReference type="ChEBI" id="CHEBI:15378"/>
        <dbReference type="ChEBI" id="CHEBI:15980"/>
        <dbReference type="ChEBI" id="CHEBI:57783"/>
        <dbReference type="ChEBI" id="CHEBI:58349"/>
        <dbReference type="EC" id="1.1.1.169"/>
    </reaction>
</comment>
<dbReference type="EMBL" id="JAPZBS010000004">
    <property type="protein sequence ID" value="KAJ5378249.1"/>
    <property type="molecule type" value="Genomic_DNA"/>
</dbReference>
<evidence type="ECO:0000313" key="9">
    <source>
        <dbReference type="Proteomes" id="UP001147782"/>
    </source>
</evidence>
<reference evidence="8" key="2">
    <citation type="journal article" date="2023" name="IMA Fungus">
        <title>Comparative genomic study of the Penicillium genus elucidates a diverse pangenome and 15 lateral gene transfer events.</title>
        <authorList>
            <person name="Petersen C."/>
            <person name="Sorensen T."/>
            <person name="Nielsen M.R."/>
            <person name="Sondergaard T.E."/>
            <person name="Sorensen J.L."/>
            <person name="Fitzpatrick D.A."/>
            <person name="Frisvad J.C."/>
            <person name="Nielsen K.L."/>
        </authorList>
    </citation>
    <scope>NUCLEOTIDE SEQUENCE</scope>
    <source>
        <strain evidence="8">IBT 29864</strain>
    </source>
</reference>
<evidence type="ECO:0000256" key="3">
    <source>
        <dbReference type="ARBA" id="ARBA00023002"/>
    </source>
</evidence>
<dbReference type="GO" id="GO:0005737">
    <property type="term" value="C:cytoplasm"/>
    <property type="evidence" value="ECO:0007669"/>
    <property type="project" value="TreeGrafter"/>
</dbReference>
<dbReference type="InterPro" id="IPR051402">
    <property type="entry name" value="KPR-Related"/>
</dbReference>
<dbReference type="GO" id="GO:0015940">
    <property type="term" value="P:pantothenate biosynthetic process"/>
    <property type="evidence" value="ECO:0007669"/>
    <property type="project" value="InterPro"/>
</dbReference>
<dbReference type="GO" id="GO:0008677">
    <property type="term" value="F:2-dehydropantoate 2-reductase activity"/>
    <property type="evidence" value="ECO:0007669"/>
    <property type="project" value="UniProtKB-EC"/>
</dbReference>
<organism evidence="8 9">
    <name type="scientific">Penicillium cataractarum</name>
    <dbReference type="NCBI Taxonomy" id="2100454"/>
    <lineage>
        <taxon>Eukaryota</taxon>
        <taxon>Fungi</taxon>
        <taxon>Dikarya</taxon>
        <taxon>Ascomycota</taxon>
        <taxon>Pezizomycotina</taxon>
        <taxon>Eurotiomycetes</taxon>
        <taxon>Eurotiomycetidae</taxon>
        <taxon>Eurotiales</taxon>
        <taxon>Aspergillaceae</taxon>
        <taxon>Penicillium</taxon>
    </lineage>
</organism>
<dbReference type="NCBIfam" id="TIGR00745">
    <property type="entry name" value="apbA_panE"/>
    <property type="match status" value="1"/>
</dbReference>
<dbReference type="GeneID" id="81437766"/>
<dbReference type="SUPFAM" id="SSF51735">
    <property type="entry name" value="NAD(P)-binding Rossmann-fold domains"/>
    <property type="match status" value="1"/>
</dbReference>
<evidence type="ECO:0000259" key="6">
    <source>
        <dbReference type="Pfam" id="PF02558"/>
    </source>
</evidence>
<evidence type="ECO:0000256" key="4">
    <source>
        <dbReference type="RuleBase" id="RU362068"/>
    </source>
</evidence>
<accession>A0A9W9VEW5</accession>
<dbReference type="Pfam" id="PF08546">
    <property type="entry name" value="ApbA_C"/>
    <property type="match status" value="1"/>
</dbReference>
<feature type="domain" description="Ketopantoate reductase N-terminal" evidence="6">
    <location>
        <begin position="8"/>
        <end position="161"/>
    </location>
</feature>
<dbReference type="PANTHER" id="PTHR21708:SF30">
    <property type="entry name" value="2-DEHYDROPANTOATE 2-REDUCTASE-RELATED"/>
    <property type="match status" value="1"/>
</dbReference>
<protein>
    <recommendedName>
        <fullName evidence="4">2-dehydropantoate 2-reductase</fullName>
        <ecNumber evidence="4">1.1.1.169</ecNumber>
    </recommendedName>
    <alternativeName>
        <fullName evidence="4">Ketopantoate reductase</fullName>
    </alternativeName>
</protein>
<dbReference type="Pfam" id="PF02558">
    <property type="entry name" value="ApbA"/>
    <property type="match status" value="1"/>
</dbReference>
<dbReference type="Gene3D" id="1.10.1040.10">
    <property type="entry name" value="N-(1-d-carboxylethyl)-l-norvaline Dehydrogenase, domain 2"/>
    <property type="match status" value="1"/>
</dbReference>
<sequence>MPDTKANILLLGCGAVGTLAAVTLEKSERATITAVLRSNFTAVGQKGFTIDSIDHGSLTGWRPSHIERSVQDAMTHGPFQFIVIALKNLPDIYSIPDLIAPAITRFTTIVLIQNGIGIEQPFVDSFPDSTILSGVSMIGARELSSGVIRHDNPDILHLGPIYNTTTTRKTEDELAASFASLYRAGGASCLLTNDITCMRWKKLVWNASFNSVCAITGLDSGAIMDAGGVETIIRPVMDEIVTIATASGCTLPDGIQQRTIDSMPREINFRPSMLVDVDRGNPIEVEAIVGNPLRIAQELGCEVPLLRMIYECLKLIQWRIVRDKSLAVS</sequence>
<dbReference type="AlphaFoldDB" id="A0A9W9VEW5"/>
<dbReference type="InterPro" id="IPR013752">
    <property type="entry name" value="KPA_reductase"/>
</dbReference>
<gene>
    <name evidence="8" type="ORF">N7496_005658</name>
</gene>
<evidence type="ECO:0000259" key="7">
    <source>
        <dbReference type="Pfam" id="PF08546"/>
    </source>
</evidence>
<reference evidence="8" key="1">
    <citation type="submission" date="2022-11" db="EMBL/GenBank/DDBJ databases">
        <authorList>
            <person name="Petersen C."/>
        </authorList>
    </citation>
    <scope>NUCLEOTIDE SEQUENCE</scope>
    <source>
        <strain evidence="8">IBT 29864</strain>
    </source>
</reference>
<dbReference type="EC" id="1.1.1.169" evidence="4"/>
<dbReference type="InterPro" id="IPR036291">
    <property type="entry name" value="NAD(P)-bd_dom_sf"/>
</dbReference>
<dbReference type="OrthoDB" id="3609at2759"/>
<comment type="caution">
    <text evidence="8">The sequence shown here is derived from an EMBL/GenBank/DDBJ whole genome shotgun (WGS) entry which is preliminary data.</text>
</comment>
<dbReference type="InterPro" id="IPR013332">
    <property type="entry name" value="KPR_N"/>
</dbReference>
<dbReference type="PANTHER" id="PTHR21708">
    <property type="entry name" value="PROBABLE 2-DEHYDROPANTOATE 2-REDUCTASE"/>
    <property type="match status" value="1"/>
</dbReference>
<keyword evidence="2 4" id="KW-0521">NADP</keyword>
<evidence type="ECO:0000256" key="5">
    <source>
        <dbReference type="SAM" id="SignalP"/>
    </source>
</evidence>
<keyword evidence="5" id="KW-0732">Signal</keyword>
<feature type="signal peptide" evidence="5">
    <location>
        <begin position="1"/>
        <end position="20"/>
    </location>
</feature>
<feature type="domain" description="Ketopantoate reductase C-terminal" evidence="7">
    <location>
        <begin position="195"/>
        <end position="317"/>
    </location>
</feature>
<evidence type="ECO:0000256" key="2">
    <source>
        <dbReference type="ARBA" id="ARBA00022857"/>
    </source>
</evidence>
<dbReference type="FunFam" id="1.10.1040.10:FF:000017">
    <property type="entry name" value="2-dehydropantoate 2-reductase"/>
    <property type="match status" value="1"/>
</dbReference>
<keyword evidence="9" id="KW-1185">Reference proteome</keyword>
<evidence type="ECO:0000256" key="1">
    <source>
        <dbReference type="ARBA" id="ARBA00007870"/>
    </source>
</evidence>
<dbReference type="InterPro" id="IPR003710">
    <property type="entry name" value="ApbA"/>
</dbReference>
<comment type="function">
    <text evidence="4">Catalyzes the NADPH-dependent reduction of ketopantoate into pantoic acid.</text>
</comment>
<evidence type="ECO:0000313" key="8">
    <source>
        <dbReference type="EMBL" id="KAJ5378249.1"/>
    </source>
</evidence>
<dbReference type="Proteomes" id="UP001147782">
    <property type="component" value="Unassembled WGS sequence"/>
</dbReference>
<dbReference type="InterPro" id="IPR013328">
    <property type="entry name" value="6PGD_dom2"/>
</dbReference>
<keyword evidence="3 4" id="KW-0560">Oxidoreductase</keyword>
<proteinExistence type="inferred from homology"/>
<comment type="similarity">
    <text evidence="1 4">Belongs to the ketopantoate reductase family.</text>
</comment>